<keyword evidence="2" id="KW-1185">Reference proteome</keyword>
<sequence length="132" mass="14531">MQSRGAELARHRPRCLWGGLVHREPSRSWCGPWAEEPHGGRGRGTGPAVNAGGWHAPEWTRLLVEADFEWTAGIGDCLRRGEVLGESGAVWRIACGDLRALILPPVASASGGEVRIRREQRLRWKRRGPAPA</sequence>
<name>A0AAV7QZC1_PLEWA</name>
<protein>
    <submittedName>
        <fullName evidence="1">Uncharacterized protein</fullName>
    </submittedName>
</protein>
<evidence type="ECO:0000313" key="1">
    <source>
        <dbReference type="EMBL" id="KAJ1144334.1"/>
    </source>
</evidence>
<dbReference type="EMBL" id="JANPWB010000010">
    <property type="protein sequence ID" value="KAJ1144334.1"/>
    <property type="molecule type" value="Genomic_DNA"/>
</dbReference>
<gene>
    <name evidence="1" type="ORF">NDU88_010634</name>
</gene>
<evidence type="ECO:0000313" key="2">
    <source>
        <dbReference type="Proteomes" id="UP001066276"/>
    </source>
</evidence>
<dbReference type="AlphaFoldDB" id="A0AAV7QZC1"/>
<reference evidence="1" key="1">
    <citation type="journal article" date="2022" name="bioRxiv">
        <title>Sequencing and chromosome-scale assembly of the giantPleurodeles waltlgenome.</title>
        <authorList>
            <person name="Brown T."/>
            <person name="Elewa A."/>
            <person name="Iarovenko S."/>
            <person name="Subramanian E."/>
            <person name="Araus A.J."/>
            <person name="Petzold A."/>
            <person name="Susuki M."/>
            <person name="Suzuki K.-i.T."/>
            <person name="Hayashi T."/>
            <person name="Toyoda A."/>
            <person name="Oliveira C."/>
            <person name="Osipova E."/>
            <person name="Leigh N.D."/>
            <person name="Simon A."/>
            <person name="Yun M.H."/>
        </authorList>
    </citation>
    <scope>NUCLEOTIDE SEQUENCE</scope>
    <source>
        <strain evidence="1">20211129_DDA</strain>
        <tissue evidence="1">Liver</tissue>
    </source>
</reference>
<comment type="caution">
    <text evidence="1">The sequence shown here is derived from an EMBL/GenBank/DDBJ whole genome shotgun (WGS) entry which is preliminary data.</text>
</comment>
<dbReference type="Proteomes" id="UP001066276">
    <property type="component" value="Chromosome 6"/>
</dbReference>
<organism evidence="1 2">
    <name type="scientific">Pleurodeles waltl</name>
    <name type="common">Iberian ribbed newt</name>
    <dbReference type="NCBI Taxonomy" id="8319"/>
    <lineage>
        <taxon>Eukaryota</taxon>
        <taxon>Metazoa</taxon>
        <taxon>Chordata</taxon>
        <taxon>Craniata</taxon>
        <taxon>Vertebrata</taxon>
        <taxon>Euteleostomi</taxon>
        <taxon>Amphibia</taxon>
        <taxon>Batrachia</taxon>
        <taxon>Caudata</taxon>
        <taxon>Salamandroidea</taxon>
        <taxon>Salamandridae</taxon>
        <taxon>Pleurodelinae</taxon>
        <taxon>Pleurodeles</taxon>
    </lineage>
</organism>
<proteinExistence type="predicted"/>
<accession>A0AAV7QZC1</accession>